<keyword evidence="2" id="KW-0378">Hydrolase</keyword>
<dbReference type="InterPro" id="IPR029058">
    <property type="entry name" value="AB_hydrolase_fold"/>
</dbReference>
<gene>
    <name evidence="2" type="ORF">JMN32_26625</name>
</gene>
<dbReference type="PANTHER" id="PTHR39624">
    <property type="entry name" value="PROTEIN INVOLVED IN RIMO-MEDIATED BETA-METHYLTHIOLATION OF RIBOSOMAL PROTEIN S12 YCAO"/>
    <property type="match status" value="1"/>
</dbReference>
<dbReference type="RefSeq" id="WP_202859449.1">
    <property type="nucleotide sequence ID" value="NZ_JAEUGD010000067.1"/>
</dbReference>
<dbReference type="Pfam" id="PF12146">
    <property type="entry name" value="Hydrolase_4"/>
    <property type="match status" value="1"/>
</dbReference>
<accession>A0A937G416</accession>
<reference evidence="2" key="1">
    <citation type="submission" date="2021-01" db="EMBL/GenBank/DDBJ databases">
        <title>Fulvivirga kasyanovii gen. nov., sp nov., a novel member of the phylum Bacteroidetes isolated from seawater in a mussel farm.</title>
        <authorList>
            <person name="Zhao L.-H."/>
            <person name="Wang Z.-J."/>
        </authorList>
    </citation>
    <scope>NUCLEOTIDE SEQUENCE</scope>
    <source>
        <strain evidence="2">29W222</strain>
    </source>
</reference>
<feature type="domain" description="Serine aminopeptidase S33" evidence="1">
    <location>
        <begin position="48"/>
        <end position="135"/>
    </location>
</feature>
<keyword evidence="3" id="KW-1185">Reference proteome</keyword>
<dbReference type="SUPFAM" id="SSF82784">
    <property type="entry name" value="OsmC-like"/>
    <property type="match status" value="1"/>
</dbReference>
<dbReference type="InterPro" id="IPR015946">
    <property type="entry name" value="KH_dom-like_a/b"/>
</dbReference>
<evidence type="ECO:0000313" key="3">
    <source>
        <dbReference type="Proteomes" id="UP000614216"/>
    </source>
</evidence>
<dbReference type="EMBL" id="JAEUGD010000067">
    <property type="protein sequence ID" value="MBL6449916.1"/>
    <property type="molecule type" value="Genomic_DNA"/>
</dbReference>
<dbReference type="Gene3D" id="3.40.50.1820">
    <property type="entry name" value="alpha/beta hydrolase"/>
    <property type="match status" value="1"/>
</dbReference>
<dbReference type="Pfam" id="PF02566">
    <property type="entry name" value="OsmC"/>
    <property type="match status" value="1"/>
</dbReference>
<dbReference type="AlphaFoldDB" id="A0A937G416"/>
<sequence length="403" mass="43995">MNSKQVHFENNKGQRLSARIELPVSGKPVAYAIFAHCFTCSKNLSAVVNISRALTSNRIAVLRFDFTGLGESEGEFSETNFSSNVSDLNTAAEHLSANYQAPTIMIGHSLGGAAVLASATSIDSIKAVITIGAPADPIHLKKLFKESIKEIKAKGEATVSIGGRDFKIKNQLLNDLQHADTHNNIGQLKKALLIMHSPQDTVVSIDNAQKIYKKAHHPKSFITLDGADHLMSRKEDSIYAGNVIATWASRYIDISREEPLSTDKQVVCQTGDDGFTTQIQAGDHPLLADEPTSVGGSNLGPTPYDLLMAGLGACTSMTLRMYADRKKWPLEEVRIHLQHSKVHQLDCEGCDDGSAKLDQVTREIELFGDLTKEQQERLMEIADKCPVHKTLHAGVQVKTSLIT</sequence>
<name>A0A937G416_9BACT</name>
<dbReference type="Gene3D" id="3.30.300.20">
    <property type="match status" value="1"/>
</dbReference>
<dbReference type="Proteomes" id="UP000614216">
    <property type="component" value="Unassembled WGS sequence"/>
</dbReference>
<dbReference type="SUPFAM" id="SSF53474">
    <property type="entry name" value="alpha/beta-Hydrolases"/>
    <property type="match status" value="1"/>
</dbReference>
<dbReference type="GO" id="GO:0016787">
    <property type="term" value="F:hydrolase activity"/>
    <property type="evidence" value="ECO:0007669"/>
    <property type="project" value="UniProtKB-KW"/>
</dbReference>
<protein>
    <submittedName>
        <fullName evidence="2">Alpha/beta fold hydrolase</fullName>
    </submittedName>
</protein>
<dbReference type="PANTHER" id="PTHR39624:SF2">
    <property type="entry name" value="OSMC-LIKE PROTEIN"/>
    <property type="match status" value="1"/>
</dbReference>
<evidence type="ECO:0000259" key="1">
    <source>
        <dbReference type="Pfam" id="PF12146"/>
    </source>
</evidence>
<proteinExistence type="predicted"/>
<comment type="caution">
    <text evidence="2">The sequence shown here is derived from an EMBL/GenBank/DDBJ whole genome shotgun (WGS) entry which is preliminary data.</text>
</comment>
<dbReference type="InterPro" id="IPR003718">
    <property type="entry name" value="OsmC/Ohr_fam"/>
</dbReference>
<evidence type="ECO:0000313" key="2">
    <source>
        <dbReference type="EMBL" id="MBL6449916.1"/>
    </source>
</evidence>
<organism evidence="2 3">
    <name type="scientific">Fulvivirga marina</name>
    <dbReference type="NCBI Taxonomy" id="2494733"/>
    <lineage>
        <taxon>Bacteria</taxon>
        <taxon>Pseudomonadati</taxon>
        <taxon>Bacteroidota</taxon>
        <taxon>Cytophagia</taxon>
        <taxon>Cytophagales</taxon>
        <taxon>Fulvivirgaceae</taxon>
        <taxon>Fulvivirga</taxon>
    </lineage>
</organism>
<dbReference type="InterPro" id="IPR022742">
    <property type="entry name" value="Hydrolase_4"/>
</dbReference>
<dbReference type="InterPro" id="IPR036102">
    <property type="entry name" value="OsmC/Ohrsf"/>
</dbReference>